<dbReference type="InterPro" id="IPR018790">
    <property type="entry name" value="DUF2358"/>
</dbReference>
<dbReference type="AlphaFoldDB" id="A0AAV1D6C3"/>
<keyword evidence="2" id="KW-1185">Reference proteome</keyword>
<evidence type="ECO:0000313" key="2">
    <source>
        <dbReference type="Proteomes" id="UP001161247"/>
    </source>
</evidence>
<reference evidence="1" key="1">
    <citation type="submission" date="2023-03" db="EMBL/GenBank/DDBJ databases">
        <authorList>
            <person name="Julca I."/>
        </authorList>
    </citation>
    <scope>NUCLEOTIDE SEQUENCE</scope>
</reference>
<dbReference type="PANTHER" id="PTHR34123:SF4">
    <property type="entry name" value="PHOSPHORIBOSYLTRANSFERASE-LIKE PROTEIN, PUTATIVE (DUF2358)-RELATED"/>
    <property type="match status" value="1"/>
</dbReference>
<dbReference type="InterPro" id="IPR032710">
    <property type="entry name" value="NTF2-like_dom_sf"/>
</dbReference>
<accession>A0AAV1D6C3</accession>
<dbReference type="Pfam" id="PF10184">
    <property type="entry name" value="DUF2358"/>
    <property type="match status" value="1"/>
</dbReference>
<dbReference type="SUPFAM" id="SSF54427">
    <property type="entry name" value="NTF2-like"/>
    <property type="match status" value="1"/>
</dbReference>
<proteinExistence type="predicted"/>
<sequence length="221" mass="25228">MARICCFLPSHKILLPTARFHGVQCCSSDPQSSQRKQAQTPKFLKLAVTGVTELIRLFSPHVQERMDTVKGRVDSIKVSDIDDILRVIKSDYEKAYFVTGVFTEEIYADNCTFEDPTIKFQGRDLYLRNLKLLVPFFDNPSIILNKIEKVLTSDRENIVASWRLRTCLKLPWRPIILVNGKTVYDIDEELRVMGHVESWDISALQAVGQIFTPGFLSSSSE</sequence>
<dbReference type="EMBL" id="OX459121">
    <property type="protein sequence ID" value="CAI9102534.1"/>
    <property type="molecule type" value="Genomic_DNA"/>
</dbReference>
<dbReference type="PANTHER" id="PTHR34123">
    <property type="entry name" value="OS04G0578200 PROTEIN"/>
    <property type="match status" value="1"/>
</dbReference>
<dbReference type="Proteomes" id="UP001161247">
    <property type="component" value="Chromosome 4"/>
</dbReference>
<evidence type="ECO:0000313" key="1">
    <source>
        <dbReference type="EMBL" id="CAI9102534.1"/>
    </source>
</evidence>
<name>A0AAV1D6C3_OLDCO</name>
<organism evidence="1 2">
    <name type="scientific">Oldenlandia corymbosa var. corymbosa</name>
    <dbReference type="NCBI Taxonomy" id="529605"/>
    <lineage>
        <taxon>Eukaryota</taxon>
        <taxon>Viridiplantae</taxon>
        <taxon>Streptophyta</taxon>
        <taxon>Embryophyta</taxon>
        <taxon>Tracheophyta</taxon>
        <taxon>Spermatophyta</taxon>
        <taxon>Magnoliopsida</taxon>
        <taxon>eudicotyledons</taxon>
        <taxon>Gunneridae</taxon>
        <taxon>Pentapetalae</taxon>
        <taxon>asterids</taxon>
        <taxon>lamiids</taxon>
        <taxon>Gentianales</taxon>
        <taxon>Rubiaceae</taxon>
        <taxon>Rubioideae</taxon>
        <taxon>Spermacoceae</taxon>
        <taxon>Hedyotis-Oldenlandia complex</taxon>
        <taxon>Oldenlandia</taxon>
    </lineage>
</organism>
<gene>
    <name evidence="1" type="ORF">OLC1_LOCUS11869</name>
</gene>
<protein>
    <submittedName>
        <fullName evidence="1">OLC1v1000817C1</fullName>
    </submittedName>
</protein>